<dbReference type="FunFam" id="3.30.750.44:FF:000002">
    <property type="entry name" value="carboxyl-terminal-processing peptidase 2, chloroplastic"/>
    <property type="match status" value="1"/>
</dbReference>
<proteinExistence type="inferred from homology"/>
<dbReference type="InterPro" id="IPR036034">
    <property type="entry name" value="PDZ_sf"/>
</dbReference>
<dbReference type="InterPro" id="IPR029045">
    <property type="entry name" value="ClpP/crotonase-like_dom_sf"/>
</dbReference>
<keyword evidence="4" id="KW-0378">Hydrolase</keyword>
<evidence type="ECO:0000256" key="4">
    <source>
        <dbReference type="ARBA" id="ARBA00022801"/>
    </source>
</evidence>
<comment type="catalytic activity">
    <reaction evidence="7">
        <text>The enzyme shows specific recognition of a C-terminal tripeptide, Xaa-Yaa-Zaa, in which Xaa is preferably Ala or Leu, Yaa is preferably Ala or Tyr, and Zaa is preferably Ala, but then cleaves at a variable distance from the C-terminus. A typical cleavage is -Ala-Ala-|-Arg-Ala-Ala-Lys-Glu-Asn-Tyr-Ala-Leu-Ala-Ala.</text>
        <dbReference type="EC" id="3.4.21.102"/>
    </reaction>
</comment>
<evidence type="ECO:0000256" key="7">
    <source>
        <dbReference type="ARBA" id="ARBA00051784"/>
    </source>
</evidence>
<comment type="function">
    <text evidence="8">Protease involved in the C-terminal processing of the chloroplastic D1 protein of photosystem II. This proteolytic processing is necessary to allow the light-driven assembly of the tetranuclear manganese cluster, which is responsible for photosynthetic water oxidation.</text>
</comment>
<evidence type="ECO:0000256" key="9">
    <source>
        <dbReference type="ARBA" id="ARBA00066637"/>
    </source>
</evidence>
<keyword evidence="5" id="KW-0720">Serine protease</keyword>
<dbReference type="PROSITE" id="PS50106">
    <property type="entry name" value="PDZ"/>
    <property type="match status" value="1"/>
</dbReference>
<sequence>MEKIVTPRLDLPLLQFPRSRKPTLIPSPSLNRYVRLKQRGFETEIYAETESHGVKMSNTVGRKLLGLAAAAAVAVSSSICCDSPALAESITIAFPVSRAREVTEVQRTLVEAWGLIRETFVDPTFNHQDWDSKLQQTMVEMFPLRSADAAYGKIKAMLSTLGDPFTRIISPKEYQSFRIGSDGNLQGVGLFINSEPRTGHLVVMSCIEGSPADRAGIHEGEELVEINGQKLDGIDSEAAAQKLRGRVGTFVKVKLKSVSSSSNRYVRHKKQRPCSSRLGFETESHGVKMNNTVGRKLLGLAAAAAIAVSSSICCDSTALAESITIAFPVSRAREVTAVQRTLVEAWGLIRETFVDPTFNHQADAAYGKIKAMLSTLGDPFTRIISPKE</sequence>
<dbReference type="FunFam" id="2.30.42.10:FF:000063">
    <property type="entry name" value="Peptidase, S41 family"/>
    <property type="match status" value="1"/>
</dbReference>
<dbReference type="InterPro" id="IPR001478">
    <property type="entry name" value="PDZ"/>
</dbReference>
<comment type="caution">
    <text evidence="11">The sequence shown here is derived from an EMBL/GenBank/DDBJ whole genome shotgun (WGS) entry which is preliminary data.</text>
</comment>
<dbReference type="SUPFAM" id="SSF52096">
    <property type="entry name" value="ClpP/crotonase"/>
    <property type="match status" value="1"/>
</dbReference>
<dbReference type="SUPFAM" id="SSF50156">
    <property type="entry name" value="PDZ domain-like"/>
    <property type="match status" value="1"/>
</dbReference>
<name>A0A8S9RHA5_BRACR</name>
<dbReference type="Gene3D" id="2.30.42.10">
    <property type="match status" value="1"/>
</dbReference>
<dbReference type="Gene3D" id="3.30.750.44">
    <property type="match status" value="2"/>
</dbReference>
<evidence type="ECO:0000256" key="2">
    <source>
        <dbReference type="ARBA" id="ARBA00009179"/>
    </source>
</evidence>
<comment type="similarity">
    <text evidence="2">Belongs to the peptidase S41A family.</text>
</comment>
<keyword evidence="6" id="KW-0793">Thylakoid</keyword>
<dbReference type="GO" id="GO:0006508">
    <property type="term" value="P:proteolysis"/>
    <property type="evidence" value="ECO:0007669"/>
    <property type="project" value="UniProtKB-KW"/>
</dbReference>
<evidence type="ECO:0000256" key="3">
    <source>
        <dbReference type="ARBA" id="ARBA00022670"/>
    </source>
</evidence>
<evidence type="ECO:0000313" key="12">
    <source>
        <dbReference type="Proteomes" id="UP000712600"/>
    </source>
</evidence>
<dbReference type="PANTHER" id="PTHR32060:SF22">
    <property type="entry name" value="CARBOXYL-TERMINAL-PROCESSING PEPTIDASE 3, CHLOROPLASTIC"/>
    <property type="match status" value="1"/>
</dbReference>
<dbReference type="SMART" id="SM00228">
    <property type="entry name" value="PDZ"/>
    <property type="match status" value="1"/>
</dbReference>
<dbReference type="EMBL" id="QGKX02000095">
    <property type="protein sequence ID" value="KAF3572091.1"/>
    <property type="molecule type" value="Genomic_DNA"/>
</dbReference>
<dbReference type="GO" id="GO:0009543">
    <property type="term" value="C:chloroplast thylakoid lumen"/>
    <property type="evidence" value="ECO:0007669"/>
    <property type="project" value="UniProtKB-SubCell"/>
</dbReference>
<evidence type="ECO:0000313" key="11">
    <source>
        <dbReference type="EMBL" id="KAF3572091.1"/>
    </source>
</evidence>
<evidence type="ECO:0000256" key="5">
    <source>
        <dbReference type="ARBA" id="ARBA00022825"/>
    </source>
</evidence>
<organism evidence="11 12">
    <name type="scientific">Brassica cretica</name>
    <name type="common">Mustard</name>
    <dbReference type="NCBI Taxonomy" id="69181"/>
    <lineage>
        <taxon>Eukaryota</taxon>
        <taxon>Viridiplantae</taxon>
        <taxon>Streptophyta</taxon>
        <taxon>Embryophyta</taxon>
        <taxon>Tracheophyta</taxon>
        <taxon>Spermatophyta</taxon>
        <taxon>Magnoliopsida</taxon>
        <taxon>eudicotyledons</taxon>
        <taxon>Gunneridae</taxon>
        <taxon>Pentapetalae</taxon>
        <taxon>rosids</taxon>
        <taxon>malvids</taxon>
        <taxon>Brassicales</taxon>
        <taxon>Brassicaceae</taxon>
        <taxon>Brassiceae</taxon>
        <taxon>Brassica</taxon>
    </lineage>
</organism>
<dbReference type="AlphaFoldDB" id="A0A8S9RHA5"/>
<evidence type="ECO:0000259" key="10">
    <source>
        <dbReference type="PROSITE" id="PS50106"/>
    </source>
</evidence>
<dbReference type="Proteomes" id="UP000712600">
    <property type="component" value="Unassembled WGS sequence"/>
</dbReference>
<reference evidence="11" key="1">
    <citation type="submission" date="2019-12" db="EMBL/GenBank/DDBJ databases">
        <title>Genome sequencing and annotation of Brassica cretica.</title>
        <authorList>
            <person name="Studholme D.J."/>
            <person name="Sarris P."/>
        </authorList>
    </citation>
    <scope>NUCLEOTIDE SEQUENCE</scope>
    <source>
        <strain evidence="11">PFS-109/04</strain>
        <tissue evidence="11">Leaf</tissue>
    </source>
</reference>
<dbReference type="PANTHER" id="PTHR32060">
    <property type="entry name" value="TAIL-SPECIFIC PROTEASE"/>
    <property type="match status" value="1"/>
</dbReference>
<dbReference type="GO" id="GO:0004252">
    <property type="term" value="F:serine-type endopeptidase activity"/>
    <property type="evidence" value="ECO:0007669"/>
    <property type="project" value="UniProtKB-EC"/>
</dbReference>
<evidence type="ECO:0000256" key="8">
    <source>
        <dbReference type="ARBA" id="ARBA00060065"/>
    </source>
</evidence>
<protein>
    <recommendedName>
        <fullName evidence="9">C-terminal processing peptidase</fullName>
        <ecNumber evidence="9">3.4.21.102</ecNumber>
    </recommendedName>
</protein>
<comment type="subcellular location">
    <subcellularLocation>
        <location evidence="1">Plastid</location>
        <location evidence="1">Chloroplast thylakoid lumen</location>
    </subcellularLocation>
</comment>
<dbReference type="EC" id="3.4.21.102" evidence="9"/>
<evidence type="ECO:0000256" key="6">
    <source>
        <dbReference type="ARBA" id="ARBA00023078"/>
    </source>
</evidence>
<gene>
    <name evidence="11" type="ORF">F2Q69_00062051</name>
</gene>
<keyword evidence="3" id="KW-0645">Protease</keyword>
<accession>A0A8S9RHA5</accession>
<dbReference type="CDD" id="cd06782">
    <property type="entry name" value="cpPDZ_CPP-like"/>
    <property type="match status" value="1"/>
</dbReference>
<dbReference type="Pfam" id="PF00595">
    <property type="entry name" value="PDZ"/>
    <property type="match status" value="1"/>
</dbReference>
<evidence type="ECO:0000256" key="1">
    <source>
        <dbReference type="ARBA" id="ARBA00004456"/>
    </source>
</evidence>
<feature type="domain" description="PDZ" evidence="10">
    <location>
        <begin position="174"/>
        <end position="244"/>
    </location>
</feature>